<feature type="region of interest" description="Disordered" evidence="1">
    <location>
        <begin position="61"/>
        <end position="92"/>
    </location>
</feature>
<name>A0A7S4U878_GUITH</name>
<protein>
    <submittedName>
        <fullName evidence="2">Uncharacterized protein</fullName>
    </submittedName>
</protein>
<proteinExistence type="predicted"/>
<feature type="compositionally biased region" description="Polar residues" evidence="1">
    <location>
        <begin position="61"/>
        <end position="77"/>
    </location>
</feature>
<evidence type="ECO:0000256" key="1">
    <source>
        <dbReference type="SAM" id="MobiDB-lite"/>
    </source>
</evidence>
<dbReference type="EMBL" id="HBKN01047480">
    <property type="protein sequence ID" value="CAE2337467.1"/>
    <property type="molecule type" value="Transcribed_RNA"/>
</dbReference>
<feature type="region of interest" description="Disordered" evidence="1">
    <location>
        <begin position="160"/>
        <end position="200"/>
    </location>
</feature>
<feature type="region of interest" description="Disordered" evidence="1">
    <location>
        <begin position="1"/>
        <end position="25"/>
    </location>
</feature>
<gene>
    <name evidence="2" type="ORF">GTHE00462_LOCUS37056</name>
</gene>
<evidence type="ECO:0000313" key="2">
    <source>
        <dbReference type="EMBL" id="CAE2337467.1"/>
    </source>
</evidence>
<feature type="compositionally biased region" description="Basic and acidic residues" evidence="1">
    <location>
        <begin position="173"/>
        <end position="182"/>
    </location>
</feature>
<accession>A0A7S4U878</accession>
<dbReference type="AlphaFoldDB" id="A0A7S4U878"/>
<reference evidence="2" key="1">
    <citation type="submission" date="2021-01" db="EMBL/GenBank/DDBJ databases">
        <authorList>
            <person name="Corre E."/>
            <person name="Pelletier E."/>
            <person name="Niang G."/>
            <person name="Scheremetjew M."/>
            <person name="Finn R."/>
            <person name="Kale V."/>
            <person name="Holt S."/>
            <person name="Cochrane G."/>
            <person name="Meng A."/>
            <person name="Brown T."/>
            <person name="Cohen L."/>
        </authorList>
    </citation>
    <scope>NUCLEOTIDE SEQUENCE</scope>
    <source>
        <strain evidence="2">CCMP 2712</strain>
    </source>
</reference>
<sequence length="287" mass="30655">MNRVSSHLEGPSASDGGSIYEKDSDAGKEIEDALSALAKTAGVSEEALSLLRQAVQTSNIQHSVPSDRAASNMSTEIGGSRRPFKPASSKRQQLTAEEAVEIYKLRPIACKGGNLRRGSMLHCKAVAPRYGVTPKTIRDVWSGRSWAEATRHLWTEDEVMRRTAGGSDEDAEGPSKKSEAAARSDAAVHSPRRLEGSQDMQLPVLQPSVITPCDARGTLLANPLLLSLALYKANCTGQAMPATLFQQQSLQSLLPLQMSLNASLPSSSSPLALSYSLGLLASRAPFN</sequence>
<organism evidence="2">
    <name type="scientific">Guillardia theta</name>
    <name type="common">Cryptophyte</name>
    <name type="synonym">Cryptomonas phi</name>
    <dbReference type="NCBI Taxonomy" id="55529"/>
    <lineage>
        <taxon>Eukaryota</taxon>
        <taxon>Cryptophyceae</taxon>
        <taxon>Pyrenomonadales</taxon>
        <taxon>Geminigeraceae</taxon>
        <taxon>Guillardia</taxon>
    </lineage>
</organism>